<evidence type="ECO:0000256" key="2">
    <source>
        <dbReference type="SAM" id="Phobius"/>
    </source>
</evidence>
<dbReference type="AlphaFoldDB" id="A0AAP0I7X7"/>
<feature type="region of interest" description="Disordered" evidence="1">
    <location>
        <begin position="314"/>
        <end position="333"/>
    </location>
</feature>
<dbReference type="PANTHER" id="PTHR46632">
    <property type="entry name" value="E3 UBIQUITIN-PROTEIN LIGASE SINA-LIKE 4"/>
    <property type="match status" value="1"/>
</dbReference>
<keyword evidence="2" id="KW-0472">Membrane</keyword>
<proteinExistence type="predicted"/>
<comment type="caution">
    <text evidence="3">The sequence shown here is derived from an EMBL/GenBank/DDBJ whole genome shotgun (WGS) entry which is preliminary data.</text>
</comment>
<keyword evidence="4" id="KW-1185">Reference proteome</keyword>
<feature type="transmembrane region" description="Helical" evidence="2">
    <location>
        <begin position="165"/>
        <end position="187"/>
    </location>
</feature>
<name>A0AAP0I7X7_9MAGN</name>
<evidence type="ECO:0008006" key="5">
    <source>
        <dbReference type="Google" id="ProtNLM"/>
    </source>
</evidence>
<dbReference type="PANTHER" id="PTHR46632:SF16">
    <property type="entry name" value="E3 UBIQUITIN-PROTEIN LIGASE SINA-LIKE 10"/>
    <property type="match status" value="1"/>
</dbReference>
<feature type="transmembrane region" description="Helical" evidence="2">
    <location>
        <begin position="128"/>
        <end position="145"/>
    </location>
</feature>
<evidence type="ECO:0000313" key="4">
    <source>
        <dbReference type="Proteomes" id="UP001417504"/>
    </source>
</evidence>
<dbReference type="EMBL" id="JBBNAE010000007">
    <property type="protein sequence ID" value="KAK9110011.1"/>
    <property type="molecule type" value="Genomic_DNA"/>
</dbReference>
<gene>
    <name evidence="3" type="ORF">Sjap_018071</name>
</gene>
<evidence type="ECO:0000256" key="1">
    <source>
        <dbReference type="SAM" id="MobiDB-lite"/>
    </source>
</evidence>
<organism evidence="3 4">
    <name type="scientific">Stephania japonica</name>
    <dbReference type="NCBI Taxonomy" id="461633"/>
    <lineage>
        <taxon>Eukaryota</taxon>
        <taxon>Viridiplantae</taxon>
        <taxon>Streptophyta</taxon>
        <taxon>Embryophyta</taxon>
        <taxon>Tracheophyta</taxon>
        <taxon>Spermatophyta</taxon>
        <taxon>Magnoliopsida</taxon>
        <taxon>Ranunculales</taxon>
        <taxon>Menispermaceae</taxon>
        <taxon>Menispermoideae</taxon>
        <taxon>Cissampelideae</taxon>
        <taxon>Stephania</taxon>
    </lineage>
</organism>
<keyword evidence="2" id="KW-1133">Transmembrane helix</keyword>
<dbReference type="SUPFAM" id="SSF49599">
    <property type="entry name" value="TRAF domain-like"/>
    <property type="match status" value="1"/>
</dbReference>
<protein>
    <recommendedName>
        <fullName evidence="5">RING-type E3 ubiquitin transferase</fullName>
    </recommendedName>
</protein>
<keyword evidence="2" id="KW-0812">Transmembrane</keyword>
<dbReference type="InterPro" id="IPR044286">
    <property type="entry name" value="SINL_plant"/>
</dbReference>
<feature type="region of interest" description="Disordered" evidence="1">
    <location>
        <begin position="375"/>
        <end position="395"/>
    </location>
</feature>
<dbReference type="Proteomes" id="UP001417504">
    <property type="component" value="Unassembled WGS sequence"/>
</dbReference>
<evidence type="ECO:0000313" key="3">
    <source>
        <dbReference type="EMBL" id="KAK9110011.1"/>
    </source>
</evidence>
<sequence>MESNSSSSNKRKRTGEEVKAKAKVLKVGVSSGNNNDNGNGGILVLLSDPSLLDCNICLKPLSPPVFQHAICATTRTIINALVAYTLSEPSVAPSLRSLSRLLSCHAGTRNLDAKKCQATAKKAPMKRIAFILLATAPFLSASLLAHRTVVSTLQRQSLIREDRILFWQTIFGSATHALALVQSTLTVALQSRSSSATHALALAFALSPATHALTFAMLIVRMESNSSSSSIKRKRTGEEVEAKEKAKRHNEDIDKIYLGLPYYSWRAVTRKHLDGADAMPSSSSSRVMSSLGISLCALNLCLMHYSRCIEVVRMESNSSSSSNKRKRTGEEVEAKEKAKVLKFGINSGNNNNNDNGGIPTILSDPALLDCNGEVTGMESNSGSSNKRKRTGEEVEAKAKVLKVGVSSGNNNDNGNGGIPRLLLSDPSLLDRNICLKPLSPPCKFVGSSEQLSQHFKDNHSSERTEFSFGKPFSVRVKLYEPFVALQSSDGPVFLLNNFNIITSNSFTIVSLGNNNPEVKNLYRLTLKNGDDILTFSSRAKVTDRKNETSTLNCCSLTVAAGFTHSVLGQFELEITIYPE</sequence>
<feature type="transmembrane region" description="Helical" evidence="2">
    <location>
        <begin position="199"/>
        <end position="220"/>
    </location>
</feature>
<reference evidence="3 4" key="1">
    <citation type="submission" date="2024-01" db="EMBL/GenBank/DDBJ databases">
        <title>Genome assemblies of Stephania.</title>
        <authorList>
            <person name="Yang L."/>
        </authorList>
    </citation>
    <scope>NUCLEOTIDE SEQUENCE [LARGE SCALE GENOMIC DNA]</scope>
    <source>
        <strain evidence="3">QJT</strain>
        <tissue evidence="3">Leaf</tissue>
    </source>
</reference>
<accession>A0AAP0I7X7</accession>